<evidence type="ECO:0000256" key="1">
    <source>
        <dbReference type="ARBA" id="ARBA00022723"/>
    </source>
</evidence>
<organism evidence="2 3">
    <name type="scientific">Clostridium felsineum</name>
    <dbReference type="NCBI Taxonomy" id="36839"/>
    <lineage>
        <taxon>Bacteria</taxon>
        <taxon>Bacillati</taxon>
        <taxon>Bacillota</taxon>
        <taxon>Clostridia</taxon>
        <taxon>Eubacteriales</taxon>
        <taxon>Clostridiaceae</taxon>
        <taxon>Clostridium</taxon>
    </lineage>
</organism>
<keyword evidence="1" id="KW-0479">Metal-binding</keyword>
<dbReference type="InterPro" id="IPR011051">
    <property type="entry name" value="RmlC_Cupin_sf"/>
</dbReference>
<dbReference type="Proteomes" id="UP000190951">
    <property type="component" value="Chromosome"/>
</dbReference>
<dbReference type="KEGG" id="crw:CROST_019590"/>
<dbReference type="Pfam" id="PF07883">
    <property type="entry name" value="Cupin_2"/>
    <property type="match status" value="1"/>
</dbReference>
<sequence length="153" mass="17490">MKLVNTNNIPEEYIYDKDFNSRLKTELLGDAVKTEGFYVNIDSIKPGAESTKYHSHSKQEEFFLVIEGSGILRINEKKIIVKKGDVISKPAGKGIAHQFINNGEEILKILDIGTREKDDIITYPDEEIVYIKDKNLVFNKKDSIKNWSSEPNK</sequence>
<keyword evidence="3" id="KW-1185">Reference proteome</keyword>
<dbReference type="STRING" id="84029.CROST_22860"/>
<reference evidence="2 3" key="1">
    <citation type="submission" date="2022-04" db="EMBL/GenBank/DDBJ databases">
        <title>Genome sequence of C. roseum typestrain.</title>
        <authorList>
            <person name="Poehlein A."/>
            <person name="Schoch T."/>
            <person name="Duerre P."/>
            <person name="Daniel R."/>
        </authorList>
    </citation>
    <scope>NUCLEOTIDE SEQUENCE [LARGE SCALE GENOMIC DNA]</scope>
    <source>
        <strain evidence="2 3">DSM 7320</strain>
    </source>
</reference>
<dbReference type="GO" id="GO:0046872">
    <property type="term" value="F:metal ion binding"/>
    <property type="evidence" value="ECO:0007669"/>
    <property type="project" value="UniProtKB-KW"/>
</dbReference>
<name>A0A1S8L535_9CLOT</name>
<dbReference type="SUPFAM" id="SSF51182">
    <property type="entry name" value="RmlC-like cupins"/>
    <property type="match status" value="1"/>
</dbReference>
<dbReference type="AlphaFoldDB" id="A0A1S8L535"/>
<gene>
    <name evidence="2" type="ORF">CROST_019590</name>
</gene>
<dbReference type="RefSeq" id="WP_077834702.1">
    <property type="nucleotide sequence ID" value="NZ_CP096983.1"/>
</dbReference>
<dbReference type="CDD" id="cd02224">
    <property type="entry name" value="cupin_SPO2919-like"/>
    <property type="match status" value="1"/>
</dbReference>
<dbReference type="EMBL" id="CP096983">
    <property type="protein sequence ID" value="URZ11242.1"/>
    <property type="molecule type" value="Genomic_DNA"/>
</dbReference>
<proteinExistence type="predicted"/>
<evidence type="ECO:0000313" key="2">
    <source>
        <dbReference type="EMBL" id="URZ11242.1"/>
    </source>
</evidence>
<protein>
    <submittedName>
        <fullName evidence="2">Uncharacterized protein</fullName>
    </submittedName>
</protein>
<dbReference type="InterPro" id="IPR014710">
    <property type="entry name" value="RmlC-like_jellyroll"/>
</dbReference>
<dbReference type="Gene3D" id="2.60.120.10">
    <property type="entry name" value="Jelly Rolls"/>
    <property type="match status" value="1"/>
</dbReference>
<dbReference type="InterPro" id="IPR013096">
    <property type="entry name" value="Cupin_2"/>
</dbReference>
<accession>A0A1S8L535</accession>
<evidence type="ECO:0000313" key="3">
    <source>
        <dbReference type="Proteomes" id="UP000190951"/>
    </source>
</evidence>
<dbReference type="InterPro" id="IPR051610">
    <property type="entry name" value="GPI/OXD"/>
</dbReference>
<dbReference type="PANTHER" id="PTHR35848">
    <property type="entry name" value="OXALATE-BINDING PROTEIN"/>
    <property type="match status" value="1"/>
</dbReference>